<feature type="region of interest" description="Disordered" evidence="5">
    <location>
        <begin position="283"/>
        <end position="316"/>
    </location>
</feature>
<organism evidence="8 9">
    <name type="scientific">Hahella chejuensis (strain KCTC 2396)</name>
    <dbReference type="NCBI Taxonomy" id="349521"/>
    <lineage>
        <taxon>Bacteria</taxon>
        <taxon>Pseudomonadati</taxon>
        <taxon>Pseudomonadota</taxon>
        <taxon>Gammaproteobacteria</taxon>
        <taxon>Oceanospirillales</taxon>
        <taxon>Hahellaceae</taxon>
        <taxon>Hahella</taxon>
    </lineage>
</organism>
<evidence type="ECO:0000259" key="7">
    <source>
        <dbReference type="Pfam" id="PF13145"/>
    </source>
</evidence>
<dbReference type="PANTHER" id="PTHR47245:SF2">
    <property type="entry name" value="PEPTIDYL-PROLYL CIS-TRANS ISOMERASE HP_0175-RELATED"/>
    <property type="match status" value="1"/>
</dbReference>
<dbReference type="AlphaFoldDB" id="Q2SGP7"/>
<dbReference type="HOGENOM" id="CLU_065133_0_0_6"/>
<accession>Q2SGP7</accession>
<dbReference type="PANTHER" id="PTHR47245">
    <property type="entry name" value="PEPTIDYLPROLYL ISOMERASE"/>
    <property type="match status" value="1"/>
</dbReference>
<dbReference type="InterPro" id="IPR000297">
    <property type="entry name" value="PPIase_PpiC"/>
</dbReference>
<evidence type="ECO:0000256" key="2">
    <source>
        <dbReference type="ARBA" id="ARBA00007656"/>
    </source>
</evidence>
<name>Q2SGP7_HAHCH</name>
<dbReference type="Pfam" id="PF13145">
    <property type="entry name" value="Rotamase_2"/>
    <property type="match status" value="1"/>
</dbReference>
<gene>
    <name evidence="8" type="ordered locus">HCH_03429</name>
</gene>
<evidence type="ECO:0000313" key="8">
    <source>
        <dbReference type="EMBL" id="ABC30177.1"/>
    </source>
</evidence>
<dbReference type="PROSITE" id="PS51257">
    <property type="entry name" value="PROKAR_LIPOPROTEIN"/>
    <property type="match status" value="1"/>
</dbReference>
<evidence type="ECO:0000256" key="5">
    <source>
        <dbReference type="SAM" id="MobiDB-lite"/>
    </source>
</evidence>
<feature type="domain" description="PpiC" evidence="7">
    <location>
        <begin position="123"/>
        <end position="243"/>
    </location>
</feature>
<feature type="signal peptide" evidence="6">
    <location>
        <begin position="1"/>
        <end position="22"/>
    </location>
</feature>
<evidence type="ECO:0000256" key="4">
    <source>
        <dbReference type="ARBA" id="ARBA00023110"/>
    </source>
</evidence>
<dbReference type="InterPro" id="IPR050245">
    <property type="entry name" value="PrsA_foldase"/>
</dbReference>
<keyword evidence="8" id="KW-0413">Isomerase</keyword>
<dbReference type="KEGG" id="hch:HCH_03429"/>
<proteinExistence type="inferred from homology"/>
<dbReference type="RefSeq" id="WP_011397245.1">
    <property type="nucleotide sequence ID" value="NC_007645.1"/>
</dbReference>
<dbReference type="EC" id="5.2.1.8" evidence="3"/>
<keyword evidence="4" id="KW-0697">Rotamase</keyword>
<dbReference type="Proteomes" id="UP000000238">
    <property type="component" value="Chromosome"/>
</dbReference>
<feature type="chain" id="PRO_5004215549" description="peptidylprolyl isomerase" evidence="6">
    <location>
        <begin position="23"/>
        <end position="316"/>
    </location>
</feature>
<dbReference type="Gene3D" id="1.10.8.1040">
    <property type="match status" value="1"/>
</dbReference>
<dbReference type="eggNOG" id="COG0760">
    <property type="taxonomic scope" value="Bacteria"/>
</dbReference>
<comment type="catalytic activity">
    <reaction evidence="1">
        <text>[protein]-peptidylproline (omega=180) = [protein]-peptidylproline (omega=0)</text>
        <dbReference type="Rhea" id="RHEA:16237"/>
        <dbReference type="Rhea" id="RHEA-COMP:10747"/>
        <dbReference type="Rhea" id="RHEA-COMP:10748"/>
        <dbReference type="ChEBI" id="CHEBI:83833"/>
        <dbReference type="ChEBI" id="CHEBI:83834"/>
        <dbReference type="EC" id="5.2.1.8"/>
    </reaction>
</comment>
<evidence type="ECO:0000256" key="6">
    <source>
        <dbReference type="SAM" id="SignalP"/>
    </source>
</evidence>
<dbReference type="STRING" id="349521.HCH_03429"/>
<dbReference type="SUPFAM" id="SSF109998">
    <property type="entry name" value="Triger factor/SurA peptide-binding domain-like"/>
    <property type="match status" value="1"/>
</dbReference>
<keyword evidence="9" id="KW-1185">Reference proteome</keyword>
<evidence type="ECO:0000256" key="1">
    <source>
        <dbReference type="ARBA" id="ARBA00000971"/>
    </source>
</evidence>
<dbReference type="GO" id="GO:0003755">
    <property type="term" value="F:peptidyl-prolyl cis-trans isomerase activity"/>
    <property type="evidence" value="ECO:0007669"/>
    <property type="project" value="UniProtKB-KW"/>
</dbReference>
<dbReference type="EMBL" id="CP000155">
    <property type="protein sequence ID" value="ABC30177.1"/>
    <property type="molecule type" value="Genomic_DNA"/>
</dbReference>
<comment type="similarity">
    <text evidence="2">Belongs to the PpiC/parvulin rotamase family.</text>
</comment>
<reference evidence="8 9" key="1">
    <citation type="journal article" date="2005" name="Nucleic Acids Res.">
        <title>Genomic blueprint of Hahella chejuensis, a marine microbe producing an algicidal agent.</title>
        <authorList>
            <person name="Jeong H."/>
            <person name="Yim J.H."/>
            <person name="Lee C."/>
            <person name="Choi S.-H."/>
            <person name="Park Y.K."/>
            <person name="Yoon S.H."/>
            <person name="Hur C.-G."/>
            <person name="Kang H.-Y."/>
            <person name="Kim D."/>
            <person name="Lee H.H."/>
            <person name="Park K.H."/>
            <person name="Park S.-H."/>
            <person name="Park H.-S."/>
            <person name="Lee H.K."/>
            <person name="Oh T.K."/>
            <person name="Kim J.F."/>
        </authorList>
    </citation>
    <scope>NUCLEOTIDE SEQUENCE [LARGE SCALE GENOMIC DNA]</scope>
    <source>
        <strain evidence="8 9">KCTC 2396</strain>
    </source>
</reference>
<protein>
    <recommendedName>
        <fullName evidence="3">peptidylprolyl isomerase</fullName>
        <ecNumber evidence="3">5.2.1.8</ecNumber>
    </recommendedName>
</protein>
<dbReference type="InterPro" id="IPR014274">
    <property type="entry name" value="PPIase_EpsD"/>
</dbReference>
<dbReference type="OrthoDB" id="5564407at2"/>
<sequence>MFLHRTSFPKFVFLAALTGSLAGCGGAGEATDATQVVAKVNGSEISIHQLNAILAKQPAQGVSSDTARARALDELVEQQVAYDKAVELKLDRSPDVVMAIESMKKSIIARAYLQQVIGALSQPSQEEIHQYYQEHPALFAERKLYSLQEIAIEPRDELLAPLRNKVGNAGQLEDIVAWLKAEGVQYRVNAANRSAEQIGLELLTQVARLEDGAMTLFQGPNNYLVVRVAASQKRPVSEEDAKPRITQFLHNRKVKKAVTDEVERLKSSAAIEYVGDFKRLAIPASDGEKGNENTGVDGGEDIRNADAVSLQLGNDA</sequence>
<evidence type="ECO:0000313" key="9">
    <source>
        <dbReference type="Proteomes" id="UP000000238"/>
    </source>
</evidence>
<dbReference type="NCBIfam" id="TIGR02925">
    <property type="entry name" value="cis_trans_EpsD"/>
    <property type="match status" value="1"/>
</dbReference>
<evidence type="ECO:0000256" key="3">
    <source>
        <dbReference type="ARBA" id="ARBA00013194"/>
    </source>
</evidence>
<keyword evidence="6" id="KW-0732">Signal</keyword>
<dbReference type="InterPro" id="IPR027304">
    <property type="entry name" value="Trigger_fact/SurA_dom_sf"/>
</dbReference>